<name>A0AB39C398_9CAUD</name>
<dbReference type="EMBL" id="PP926509">
    <property type="protein sequence ID" value="XDJ00848.1"/>
    <property type="molecule type" value="Genomic_DNA"/>
</dbReference>
<accession>A0AB39C398</accession>
<proteinExistence type="predicted"/>
<sequence>MPQIIFTKLFTCLHGCGIIAISKQHGVKQNDYIIKI</sequence>
<evidence type="ECO:0000313" key="1">
    <source>
        <dbReference type="EMBL" id="XDJ00848.1"/>
    </source>
</evidence>
<reference evidence="1" key="1">
    <citation type="submission" date="2024-06" db="EMBL/GenBank/DDBJ databases">
        <title>This phage originates from the Bacteriophage catalogue of the Bacteriophage Competence Centre, Department of Microbiology und Biotechnology, Max Rubner-Institut, Kiel, Germany.</title>
        <authorList>
            <person name="Sprotte S."/>
            <person name="Brinks E."/>
            <person name="Hille F."/>
        </authorList>
    </citation>
    <scope>NUCLEOTIDE SEQUENCE</scope>
</reference>
<protein>
    <submittedName>
        <fullName evidence="1">Uncharacterized protein</fullName>
    </submittedName>
</protein>
<organism evidence="1">
    <name type="scientific">Klebsiella phage PMBT63</name>
    <dbReference type="NCBI Taxonomy" id="3229739"/>
    <lineage>
        <taxon>Viruses</taxon>
        <taxon>Duplodnaviria</taxon>
        <taxon>Heunggongvirae</taxon>
        <taxon>Uroviricota</taxon>
        <taxon>Caudoviricetes</taxon>
    </lineage>
</organism>